<dbReference type="InterPro" id="IPR020904">
    <property type="entry name" value="Sc_DH/Rdtase_CS"/>
</dbReference>
<reference evidence="5 6" key="1">
    <citation type="submission" date="2018-11" db="EMBL/GenBank/DDBJ databases">
        <authorList>
            <person name="Li F."/>
        </authorList>
    </citation>
    <scope>NUCLEOTIDE SEQUENCE [LARGE SCALE GENOMIC DNA]</scope>
    <source>
        <strain evidence="5 6">Gsoil 097</strain>
    </source>
</reference>
<dbReference type="InterPro" id="IPR002347">
    <property type="entry name" value="SDR_fam"/>
</dbReference>
<dbReference type="GO" id="GO:0016020">
    <property type="term" value="C:membrane"/>
    <property type="evidence" value="ECO:0007669"/>
    <property type="project" value="TreeGrafter"/>
</dbReference>
<dbReference type="SUPFAM" id="SSF51735">
    <property type="entry name" value="NAD(P)-binding Rossmann-fold domains"/>
    <property type="match status" value="1"/>
</dbReference>
<dbReference type="Gene3D" id="3.40.50.720">
    <property type="entry name" value="NAD(P)-binding Rossmann-like Domain"/>
    <property type="match status" value="1"/>
</dbReference>
<evidence type="ECO:0000313" key="5">
    <source>
        <dbReference type="EMBL" id="RNL62373.1"/>
    </source>
</evidence>
<dbReference type="PRINTS" id="PR00080">
    <property type="entry name" value="SDRFAMILY"/>
</dbReference>
<keyword evidence="6" id="KW-1185">Reference proteome</keyword>
<keyword evidence="2" id="KW-0560">Oxidoreductase</keyword>
<dbReference type="PANTHER" id="PTHR44196">
    <property type="entry name" value="DEHYDROGENASE/REDUCTASE SDR FAMILY MEMBER 7B"/>
    <property type="match status" value="1"/>
</dbReference>
<sequence>MEFKHAVVTGAASGMGAVEVRNLRARGVAVTALDLSPELKGAYAGDPGVVCEVGDVTDLAWCRSVLAAAETRQPVDLLFHAAGIMPGGDVADMGAERINRLMEINYGGTVNAVDAVLPAMLARGSGQIVLFGSTAGIVPSRKFAAYGASKAAINYYAEVLAHEAAPQGVSVLLVTPGAIRTPLLQQASDGPKAITAMSPRLAKILIGDPERTVAAIERAMRRRKKLVRPNGTAVAALRRTSPRLTWALTEAMEKRS</sequence>
<name>A0A3N0CH86_9ACTN</name>
<dbReference type="OrthoDB" id="9792003at2"/>
<dbReference type="PANTHER" id="PTHR44196:SF1">
    <property type="entry name" value="DEHYDROGENASE_REDUCTASE SDR FAMILY MEMBER 7B"/>
    <property type="match status" value="1"/>
</dbReference>
<dbReference type="RefSeq" id="WP_123227669.1">
    <property type="nucleotide sequence ID" value="NZ_RJSE01000007.1"/>
</dbReference>
<gene>
    <name evidence="5" type="ORF">EFK50_11390</name>
</gene>
<dbReference type="PRINTS" id="PR00081">
    <property type="entry name" value="GDHRDH"/>
</dbReference>
<evidence type="ECO:0000256" key="3">
    <source>
        <dbReference type="RuleBase" id="RU000363"/>
    </source>
</evidence>
<evidence type="ECO:0000313" key="6">
    <source>
        <dbReference type="Proteomes" id="UP000267128"/>
    </source>
</evidence>
<comment type="similarity">
    <text evidence="1 3">Belongs to the short-chain dehydrogenases/reductases (SDR) family.</text>
</comment>
<dbReference type="AlphaFoldDB" id="A0A3N0CH86"/>
<accession>A0A3N0CH86</accession>
<dbReference type="SMART" id="SM00822">
    <property type="entry name" value="PKS_KR"/>
    <property type="match status" value="1"/>
</dbReference>
<evidence type="ECO:0000259" key="4">
    <source>
        <dbReference type="SMART" id="SM00822"/>
    </source>
</evidence>
<dbReference type="EMBL" id="RJSE01000007">
    <property type="protein sequence ID" value="RNL62373.1"/>
    <property type="molecule type" value="Genomic_DNA"/>
</dbReference>
<comment type="caution">
    <text evidence="5">The sequence shown here is derived from an EMBL/GenBank/DDBJ whole genome shotgun (WGS) entry which is preliminary data.</text>
</comment>
<dbReference type="GO" id="GO:0016491">
    <property type="term" value="F:oxidoreductase activity"/>
    <property type="evidence" value="ECO:0007669"/>
    <property type="project" value="UniProtKB-KW"/>
</dbReference>
<dbReference type="InterPro" id="IPR036291">
    <property type="entry name" value="NAD(P)-bd_dom_sf"/>
</dbReference>
<dbReference type="InterPro" id="IPR057326">
    <property type="entry name" value="KR_dom"/>
</dbReference>
<feature type="domain" description="Ketoreductase" evidence="4">
    <location>
        <begin position="4"/>
        <end position="182"/>
    </location>
</feature>
<evidence type="ECO:0000256" key="2">
    <source>
        <dbReference type="ARBA" id="ARBA00023002"/>
    </source>
</evidence>
<organism evidence="5 6">
    <name type="scientific">Nocardioides marmoriginsengisoli</name>
    <dbReference type="NCBI Taxonomy" id="661483"/>
    <lineage>
        <taxon>Bacteria</taxon>
        <taxon>Bacillati</taxon>
        <taxon>Actinomycetota</taxon>
        <taxon>Actinomycetes</taxon>
        <taxon>Propionibacteriales</taxon>
        <taxon>Nocardioidaceae</taxon>
        <taxon>Nocardioides</taxon>
    </lineage>
</organism>
<dbReference type="Proteomes" id="UP000267128">
    <property type="component" value="Unassembled WGS sequence"/>
</dbReference>
<dbReference type="Pfam" id="PF00106">
    <property type="entry name" value="adh_short"/>
    <property type="match status" value="1"/>
</dbReference>
<dbReference type="PROSITE" id="PS00061">
    <property type="entry name" value="ADH_SHORT"/>
    <property type="match status" value="1"/>
</dbReference>
<evidence type="ECO:0000256" key="1">
    <source>
        <dbReference type="ARBA" id="ARBA00006484"/>
    </source>
</evidence>
<protein>
    <submittedName>
        <fullName evidence="5">SDR family NAD(P)-dependent oxidoreductase</fullName>
    </submittedName>
</protein>
<proteinExistence type="inferred from homology"/>